<feature type="domain" description="MIP18 family-like" evidence="1">
    <location>
        <begin position="5"/>
        <end position="78"/>
    </location>
</feature>
<dbReference type="PANTHER" id="PTHR42831:SF1">
    <property type="entry name" value="FE-S PROTEIN MATURATION AUXILIARY FACTOR YITW"/>
    <property type="match status" value="1"/>
</dbReference>
<evidence type="ECO:0000313" key="3">
    <source>
        <dbReference type="Proteomes" id="UP000034119"/>
    </source>
</evidence>
<dbReference type="InterPro" id="IPR034904">
    <property type="entry name" value="FSCA_dom_sf"/>
</dbReference>
<dbReference type="InterPro" id="IPR052339">
    <property type="entry name" value="Fe-S_Maturation_MIP18"/>
</dbReference>
<sequence>MAELKEKILEALKRVEDPELRLNVVDLGLIYGLVVSSGKVKIAMTATTPFCPYLPQLIKDVEKEAGQVSGVKDVTVEVVWAPPWSPAKLSAEAKAQLGIL</sequence>
<dbReference type="SUPFAM" id="SSF117916">
    <property type="entry name" value="Fe-S cluster assembly (FSCA) domain-like"/>
    <property type="match status" value="1"/>
</dbReference>
<evidence type="ECO:0000313" key="2">
    <source>
        <dbReference type="EMBL" id="KKW05461.1"/>
    </source>
</evidence>
<dbReference type="AlphaFoldDB" id="A0A0G1VG72"/>
<reference evidence="2 3" key="1">
    <citation type="journal article" date="2015" name="Nature">
        <title>rRNA introns, odd ribosomes, and small enigmatic genomes across a large radiation of phyla.</title>
        <authorList>
            <person name="Brown C.T."/>
            <person name="Hug L.A."/>
            <person name="Thomas B.C."/>
            <person name="Sharon I."/>
            <person name="Castelle C.J."/>
            <person name="Singh A."/>
            <person name="Wilkins M.J."/>
            <person name="Williams K.H."/>
            <person name="Banfield J.F."/>
        </authorList>
    </citation>
    <scope>NUCLEOTIDE SEQUENCE [LARGE SCALE GENOMIC DNA]</scope>
</reference>
<name>A0A0G1VG72_9BACT</name>
<dbReference type="STRING" id="1618342.UY40_C0019G0012"/>
<proteinExistence type="predicted"/>
<dbReference type="PANTHER" id="PTHR42831">
    <property type="entry name" value="FE-S PROTEIN MATURATION AUXILIARY FACTOR YITW"/>
    <property type="match status" value="1"/>
</dbReference>
<dbReference type="EMBL" id="LCPW01000019">
    <property type="protein sequence ID" value="KKW05461.1"/>
    <property type="molecule type" value="Genomic_DNA"/>
</dbReference>
<evidence type="ECO:0000259" key="1">
    <source>
        <dbReference type="Pfam" id="PF01883"/>
    </source>
</evidence>
<organism evidence="2 3">
    <name type="scientific">candidate division CPR1 bacterium GW2011_GWC1_49_13</name>
    <dbReference type="NCBI Taxonomy" id="1618342"/>
    <lineage>
        <taxon>Bacteria</taxon>
        <taxon>candidate division CPR1</taxon>
    </lineage>
</organism>
<gene>
    <name evidence="2" type="ORF">UY40_C0019G0012</name>
</gene>
<comment type="caution">
    <text evidence="2">The sequence shown here is derived from an EMBL/GenBank/DDBJ whole genome shotgun (WGS) entry which is preliminary data.</text>
</comment>
<dbReference type="Gene3D" id="3.30.300.130">
    <property type="entry name" value="Fe-S cluster assembly (FSCA)"/>
    <property type="match status" value="1"/>
</dbReference>
<protein>
    <recommendedName>
        <fullName evidence="1">MIP18 family-like domain-containing protein</fullName>
    </recommendedName>
</protein>
<dbReference type="Proteomes" id="UP000034119">
    <property type="component" value="Unassembled WGS sequence"/>
</dbReference>
<dbReference type="Pfam" id="PF01883">
    <property type="entry name" value="FeS_assembly_P"/>
    <property type="match status" value="1"/>
</dbReference>
<accession>A0A0G1VG72</accession>
<dbReference type="InterPro" id="IPR002744">
    <property type="entry name" value="MIP18-like"/>
</dbReference>